<comment type="caution">
    <text evidence="1">The sequence shown here is derived from an EMBL/GenBank/DDBJ whole genome shotgun (WGS) entry which is preliminary data.</text>
</comment>
<protein>
    <submittedName>
        <fullName evidence="1">Uncharacterized protein</fullName>
    </submittedName>
</protein>
<accession>A0AB34I815</accession>
<keyword evidence="2" id="KW-1185">Reference proteome</keyword>
<dbReference type="Proteomes" id="UP001159641">
    <property type="component" value="Unassembled WGS sequence"/>
</dbReference>
<sequence length="255" mass="28903">MYMMSLKLYGPEHNSHGHSPQEAMAEVKSHVDLQIEPDFEKGTVRMMANEADAGAIYRDSFVPKPWSICHLEVQARNQVFPKPFPSCSRPSSQLPDLLVLPPTCLDCASASPLGWIPIKSVDLKPSLEFCFRESPSSRGQQPDKLLLIFRVLSSTGHVVPFDWDYHWLCPLSCLSSKTELDCLHWSPSRSLQAEPKMVHSLEFPQCLLDSEMGWAREAVLVTCQLKDFRARQSVGAMLRHTVFHLSRQLLPNFDK</sequence>
<evidence type="ECO:0000313" key="2">
    <source>
        <dbReference type="Proteomes" id="UP001159641"/>
    </source>
</evidence>
<dbReference type="EMBL" id="JAIQCJ010000020">
    <property type="protein sequence ID" value="KAJ8798724.1"/>
    <property type="molecule type" value="Genomic_DNA"/>
</dbReference>
<proteinExistence type="predicted"/>
<evidence type="ECO:0000313" key="1">
    <source>
        <dbReference type="EMBL" id="KAJ8798724.1"/>
    </source>
</evidence>
<reference evidence="1 2" key="1">
    <citation type="submission" date="2022-11" db="EMBL/GenBank/DDBJ databases">
        <title>Whole genome sequence of Eschrichtius robustus ER-17-0199.</title>
        <authorList>
            <person name="Bruniche-Olsen A."/>
            <person name="Black A.N."/>
            <person name="Fields C.J."/>
            <person name="Walden K."/>
            <person name="Dewoody J.A."/>
        </authorList>
    </citation>
    <scope>NUCLEOTIDE SEQUENCE [LARGE SCALE GENOMIC DNA]</scope>
    <source>
        <strain evidence="1">ER-17-0199</strain>
        <tissue evidence="1">Blubber</tissue>
    </source>
</reference>
<dbReference type="AlphaFoldDB" id="A0AB34I815"/>
<name>A0AB34I815_ESCRO</name>
<organism evidence="1 2">
    <name type="scientific">Eschrichtius robustus</name>
    <name type="common">California gray whale</name>
    <name type="synonym">Eschrichtius gibbosus</name>
    <dbReference type="NCBI Taxonomy" id="9764"/>
    <lineage>
        <taxon>Eukaryota</taxon>
        <taxon>Metazoa</taxon>
        <taxon>Chordata</taxon>
        <taxon>Craniata</taxon>
        <taxon>Vertebrata</taxon>
        <taxon>Euteleostomi</taxon>
        <taxon>Mammalia</taxon>
        <taxon>Eutheria</taxon>
        <taxon>Laurasiatheria</taxon>
        <taxon>Artiodactyla</taxon>
        <taxon>Whippomorpha</taxon>
        <taxon>Cetacea</taxon>
        <taxon>Mysticeti</taxon>
        <taxon>Eschrichtiidae</taxon>
        <taxon>Eschrichtius</taxon>
    </lineage>
</organism>
<gene>
    <name evidence="1" type="ORF">J1605_016527</name>
</gene>